<name>A0ABS5PRZ1_9FIRM</name>
<dbReference type="SMART" id="SM00829">
    <property type="entry name" value="PKS_ER"/>
    <property type="match status" value="1"/>
</dbReference>
<dbReference type="RefSeq" id="WP_213237797.1">
    <property type="nucleotide sequence ID" value="NZ_JAHBCL010000028.1"/>
</dbReference>
<keyword evidence="9" id="KW-1185">Reference proteome</keyword>
<evidence type="ECO:0000259" key="7">
    <source>
        <dbReference type="SMART" id="SM00829"/>
    </source>
</evidence>
<dbReference type="Gene3D" id="3.90.180.10">
    <property type="entry name" value="Medium-chain alcohol dehydrogenases, catalytic domain"/>
    <property type="match status" value="1"/>
</dbReference>
<evidence type="ECO:0000256" key="1">
    <source>
        <dbReference type="ARBA" id="ARBA00001947"/>
    </source>
</evidence>
<dbReference type="SUPFAM" id="SSF50129">
    <property type="entry name" value="GroES-like"/>
    <property type="match status" value="1"/>
</dbReference>
<dbReference type="PROSITE" id="PS00059">
    <property type="entry name" value="ADH_ZINC"/>
    <property type="match status" value="1"/>
</dbReference>
<evidence type="ECO:0000256" key="3">
    <source>
        <dbReference type="ARBA" id="ARBA00022723"/>
    </source>
</evidence>
<comment type="similarity">
    <text evidence="2 6">Belongs to the zinc-containing alcohol dehydrogenase family.</text>
</comment>
<proteinExistence type="inferred from homology"/>
<dbReference type="SUPFAM" id="SSF51735">
    <property type="entry name" value="NAD(P)-binding Rossmann-fold domains"/>
    <property type="match status" value="1"/>
</dbReference>
<dbReference type="Proteomes" id="UP000746471">
    <property type="component" value="Unassembled WGS sequence"/>
</dbReference>
<evidence type="ECO:0000256" key="4">
    <source>
        <dbReference type="ARBA" id="ARBA00022833"/>
    </source>
</evidence>
<keyword evidence="5" id="KW-0560">Oxidoreductase</keyword>
<dbReference type="PANTHER" id="PTHR43350">
    <property type="entry name" value="NAD-DEPENDENT ALCOHOL DEHYDROGENASE"/>
    <property type="match status" value="1"/>
</dbReference>
<comment type="cofactor">
    <cofactor evidence="1 6">
        <name>Zn(2+)</name>
        <dbReference type="ChEBI" id="CHEBI:29105"/>
    </cofactor>
</comment>
<reference evidence="8 9" key="1">
    <citation type="submission" date="2021-05" db="EMBL/GenBank/DDBJ databases">
        <title>Fusibacter ferrireducens sp. nov., an anaerobic, sulfur- and Fe-reducing bacterium isolated from the mangrove sediment.</title>
        <authorList>
            <person name="Qiu D."/>
        </authorList>
    </citation>
    <scope>NUCLEOTIDE SEQUENCE [LARGE SCALE GENOMIC DNA]</scope>
    <source>
        <strain evidence="8 9">DSM 12116</strain>
    </source>
</reference>
<dbReference type="InterPro" id="IPR013149">
    <property type="entry name" value="ADH-like_C"/>
</dbReference>
<evidence type="ECO:0000256" key="5">
    <source>
        <dbReference type="ARBA" id="ARBA00023002"/>
    </source>
</evidence>
<gene>
    <name evidence="8" type="ORF">KHM83_14715</name>
</gene>
<dbReference type="InterPro" id="IPR036291">
    <property type="entry name" value="NAD(P)-bd_dom_sf"/>
</dbReference>
<protein>
    <submittedName>
        <fullName evidence="8">Alcohol dehydrogenase catalytic domain-containing protein</fullName>
    </submittedName>
</protein>
<dbReference type="Gene3D" id="3.40.50.720">
    <property type="entry name" value="NAD(P)-binding Rossmann-like Domain"/>
    <property type="match status" value="1"/>
</dbReference>
<dbReference type="InterPro" id="IPR020843">
    <property type="entry name" value="ER"/>
</dbReference>
<evidence type="ECO:0000313" key="9">
    <source>
        <dbReference type="Proteomes" id="UP000746471"/>
    </source>
</evidence>
<dbReference type="Pfam" id="PF00107">
    <property type="entry name" value="ADH_zinc_N"/>
    <property type="match status" value="1"/>
</dbReference>
<dbReference type="PANTHER" id="PTHR43350:SF2">
    <property type="entry name" value="GROES-LIKE ZINC-BINDING ALCOHOL DEHYDROGENASE FAMILY PROTEIN"/>
    <property type="match status" value="1"/>
</dbReference>
<evidence type="ECO:0000256" key="2">
    <source>
        <dbReference type="ARBA" id="ARBA00008072"/>
    </source>
</evidence>
<keyword evidence="3 6" id="KW-0479">Metal-binding</keyword>
<feature type="domain" description="Enoyl reductase (ER)" evidence="7">
    <location>
        <begin position="12"/>
        <end position="370"/>
    </location>
</feature>
<dbReference type="InterPro" id="IPR011032">
    <property type="entry name" value="GroES-like_sf"/>
</dbReference>
<organism evidence="8 9">
    <name type="scientific">Fusibacter paucivorans</name>
    <dbReference type="NCBI Taxonomy" id="76009"/>
    <lineage>
        <taxon>Bacteria</taxon>
        <taxon>Bacillati</taxon>
        <taxon>Bacillota</taxon>
        <taxon>Clostridia</taxon>
        <taxon>Eubacteriales</taxon>
        <taxon>Eubacteriales Family XII. Incertae Sedis</taxon>
        <taxon>Fusibacter</taxon>
    </lineage>
</organism>
<sequence length="376" mass="41160">MKAKAAVLYEKGENNQLRLETVTVREPREKEVIVRMKSSGICGTEIAYQYDHWGIDYKMPVVLGHEGAGIVEKVGSAVTKVKVGDHVSIGPPCCGECFYCRQNMTWLCEGSMDYRYLSGGYDFYGTAPMTNEKGEDVFQLFEQGSLSEYTCIYEPMLTVIPKDVDISLCGPLSCGMRTGAGAVYAELKPSPGQWIVITGAGAVGLSAMWMANAMGAKTLILDVIDSRLDFAKELGATAVLNSAGMGEEEITKSIRKIVGEKGADGAVEGVGLSHVIKGIMRALKWGAHCAQVAVGTNVSFGSYMIDCNDSRHVDFVRYGNVNNDEIIPMLIDLYKEGKFPFDKLYTFYDLDNVVDALDDAKHNRSKKVVVLMNQNK</sequence>
<comment type="caution">
    <text evidence="8">The sequence shown here is derived from an EMBL/GenBank/DDBJ whole genome shotgun (WGS) entry which is preliminary data.</text>
</comment>
<dbReference type="EMBL" id="JAHBCL010000028">
    <property type="protein sequence ID" value="MBS7527935.1"/>
    <property type="molecule type" value="Genomic_DNA"/>
</dbReference>
<dbReference type="InterPro" id="IPR013154">
    <property type="entry name" value="ADH-like_N"/>
</dbReference>
<dbReference type="Pfam" id="PF08240">
    <property type="entry name" value="ADH_N"/>
    <property type="match status" value="1"/>
</dbReference>
<evidence type="ECO:0000313" key="8">
    <source>
        <dbReference type="EMBL" id="MBS7527935.1"/>
    </source>
</evidence>
<keyword evidence="4 6" id="KW-0862">Zinc</keyword>
<evidence type="ECO:0000256" key="6">
    <source>
        <dbReference type="RuleBase" id="RU361277"/>
    </source>
</evidence>
<accession>A0ABS5PRZ1</accession>
<dbReference type="InterPro" id="IPR002328">
    <property type="entry name" value="ADH_Zn_CS"/>
</dbReference>